<organism evidence="1">
    <name type="scientific">marine metagenome</name>
    <dbReference type="NCBI Taxonomy" id="408172"/>
    <lineage>
        <taxon>unclassified sequences</taxon>
        <taxon>metagenomes</taxon>
        <taxon>ecological metagenomes</taxon>
    </lineage>
</organism>
<accession>A0A382PBL1</accession>
<evidence type="ECO:0000313" key="1">
    <source>
        <dbReference type="EMBL" id="SVC70789.1"/>
    </source>
</evidence>
<protein>
    <submittedName>
        <fullName evidence="1">Uncharacterized protein</fullName>
    </submittedName>
</protein>
<dbReference type="AlphaFoldDB" id="A0A382PBL1"/>
<proteinExistence type="predicted"/>
<dbReference type="EMBL" id="UINC01106255">
    <property type="protein sequence ID" value="SVC70789.1"/>
    <property type="molecule type" value="Genomic_DNA"/>
</dbReference>
<reference evidence="1" key="1">
    <citation type="submission" date="2018-05" db="EMBL/GenBank/DDBJ databases">
        <authorList>
            <person name="Lanie J.A."/>
            <person name="Ng W.-L."/>
            <person name="Kazmierczak K.M."/>
            <person name="Andrzejewski T.M."/>
            <person name="Davidsen T.M."/>
            <person name="Wayne K.J."/>
            <person name="Tettelin H."/>
            <person name="Glass J.I."/>
            <person name="Rusch D."/>
            <person name="Podicherti R."/>
            <person name="Tsui H.-C.T."/>
            <person name="Winkler M.E."/>
        </authorList>
    </citation>
    <scope>NUCLEOTIDE SEQUENCE</scope>
</reference>
<name>A0A382PBL1_9ZZZZ</name>
<dbReference type="PROSITE" id="PS51257">
    <property type="entry name" value="PROKAR_LIPOPROTEIN"/>
    <property type="match status" value="1"/>
</dbReference>
<gene>
    <name evidence="1" type="ORF">METZ01_LOCUS323643</name>
</gene>
<feature type="non-terminal residue" evidence="1">
    <location>
        <position position="116"/>
    </location>
</feature>
<sequence>MLNLSKLTKILISFFLVVSISSCGSMMKDRDRWTDRGKIDTKLIIDYLLADMPLPPDSDILEEKTVIQGSGQGWSGKMTFISPLSPAETMIFFYENVAPAGWDLISSTISEQIILV</sequence>